<dbReference type="PROSITE" id="PS51194">
    <property type="entry name" value="HELICASE_CTER"/>
    <property type="match status" value="1"/>
</dbReference>
<evidence type="ECO:0000256" key="5">
    <source>
        <dbReference type="ARBA" id="ARBA00022840"/>
    </source>
</evidence>
<evidence type="ECO:0000313" key="15">
    <source>
        <dbReference type="Proteomes" id="UP000494206"/>
    </source>
</evidence>
<keyword evidence="3" id="KW-0378">Hydrolase</keyword>
<evidence type="ECO:0000256" key="2">
    <source>
        <dbReference type="ARBA" id="ARBA00022741"/>
    </source>
</evidence>
<dbReference type="PROSITE" id="PS51195">
    <property type="entry name" value="Q_MOTIF"/>
    <property type="match status" value="1"/>
</dbReference>
<feature type="region of interest" description="Disordered" evidence="10">
    <location>
        <begin position="408"/>
        <end position="434"/>
    </location>
</feature>
<feature type="region of interest" description="Disordered" evidence="10">
    <location>
        <begin position="1"/>
        <end position="70"/>
    </location>
</feature>
<keyword evidence="15" id="KW-1185">Reference proteome</keyword>
<dbReference type="AlphaFoldDB" id="A0A8S1ETY6"/>
<dbReference type="PANTHER" id="PTHR47959:SF21">
    <property type="entry name" value="DEAD-BOX HELICASE 56"/>
    <property type="match status" value="1"/>
</dbReference>
<evidence type="ECO:0000259" key="12">
    <source>
        <dbReference type="PROSITE" id="PS51194"/>
    </source>
</evidence>
<feature type="domain" description="Helicase ATP-binding" evidence="11">
    <location>
        <begin position="119"/>
        <end position="295"/>
    </location>
</feature>
<dbReference type="InterPro" id="IPR011545">
    <property type="entry name" value="DEAD/DEAH_box_helicase_dom"/>
</dbReference>
<evidence type="ECO:0000256" key="7">
    <source>
        <dbReference type="ARBA" id="ARBA00038041"/>
    </source>
</evidence>
<protein>
    <recommendedName>
        <fullName evidence="1">RNA helicase</fullName>
        <ecNumber evidence="1">3.6.4.13</ecNumber>
    </recommendedName>
</protein>
<comment type="caution">
    <text evidence="14">The sequence shown here is derived from an EMBL/GenBank/DDBJ whole genome shotgun (WGS) entry which is preliminary data.</text>
</comment>
<evidence type="ECO:0000256" key="6">
    <source>
        <dbReference type="ARBA" id="ARBA00022884"/>
    </source>
</evidence>
<feature type="short sequence motif" description="Q motif" evidence="9">
    <location>
        <begin position="88"/>
        <end position="116"/>
    </location>
</feature>
<dbReference type="Gene3D" id="3.40.50.300">
    <property type="entry name" value="P-loop containing nucleotide triphosphate hydrolases"/>
    <property type="match status" value="2"/>
</dbReference>
<evidence type="ECO:0000256" key="8">
    <source>
        <dbReference type="ARBA" id="ARBA00047984"/>
    </source>
</evidence>
<dbReference type="OrthoDB" id="1191041at2759"/>
<dbReference type="SUPFAM" id="SSF52540">
    <property type="entry name" value="P-loop containing nucleoside triphosphate hydrolases"/>
    <property type="match status" value="2"/>
</dbReference>
<dbReference type="Proteomes" id="UP000494206">
    <property type="component" value="Unassembled WGS sequence"/>
</dbReference>
<dbReference type="EC" id="3.6.4.13" evidence="1"/>
<feature type="domain" description="Helicase C-terminal" evidence="12">
    <location>
        <begin position="308"/>
        <end position="515"/>
    </location>
</feature>
<dbReference type="InterPro" id="IPR001650">
    <property type="entry name" value="Helicase_C-like"/>
</dbReference>
<dbReference type="GO" id="GO:0005829">
    <property type="term" value="C:cytosol"/>
    <property type="evidence" value="ECO:0007669"/>
    <property type="project" value="TreeGrafter"/>
</dbReference>
<dbReference type="Pfam" id="PF00270">
    <property type="entry name" value="DEAD"/>
    <property type="match status" value="1"/>
</dbReference>
<dbReference type="SMART" id="SM00487">
    <property type="entry name" value="DEXDc"/>
    <property type="match status" value="1"/>
</dbReference>
<name>A0A8S1ETY6_9PELO</name>
<keyword evidence="4" id="KW-0347">Helicase</keyword>
<dbReference type="PROSITE" id="PS51192">
    <property type="entry name" value="HELICASE_ATP_BIND_1"/>
    <property type="match status" value="1"/>
</dbReference>
<dbReference type="PANTHER" id="PTHR47959">
    <property type="entry name" value="ATP-DEPENDENT RNA HELICASE RHLE-RELATED"/>
    <property type="match status" value="1"/>
</dbReference>
<feature type="compositionally biased region" description="Basic residues" evidence="10">
    <location>
        <begin position="51"/>
        <end position="60"/>
    </location>
</feature>
<feature type="region of interest" description="Disordered" evidence="10">
    <location>
        <begin position="595"/>
        <end position="617"/>
    </location>
</feature>
<proteinExistence type="inferred from homology"/>
<evidence type="ECO:0000259" key="11">
    <source>
        <dbReference type="PROSITE" id="PS51192"/>
    </source>
</evidence>
<dbReference type="GO" id="GO:0003724">
    <property type="term" value="F:RNA helicase activity"/>
    <property type="evidence" value="ECO:0007669"/>
    <property type="project" value="UniProtKB-EC"/>
</dbReference>
<dbReference type="CDD" id="cd18787">
    <property type="entry name" value="SF2_C_DEAD"/>
    <property type="match status" value="1"/>
</dbReference>
<comment type="catalytic activity">
    <reaction evidence="8">
        <text>ATP + H2O = ADP + phosphate + H(+)</text>
        <dbReference type="Rhea" id="RHEA:13065"/>
        <dbReference type="ChEBI" id="CHEBI:15377"/>
        <dbReference type="ChEBI" id="CHEBI:15378"/>
        <dbReference type="ChEBI" id="CHEBI:30616"/>
        <dbReference type="ChEBI" id="CHEBI:43474"/>
        <dbReference type="ChEBI" id="CHEBI:456216"/>
        <dbReference type="EC" id="3.6.4.13"/>
    </reaction>
</comment>
<dbReference type="InterPro" id="IPR014014">
    <property type="entry name" value="RNA_helicase_DEAD_Q_motif"/>
</dbReference>
<keyword evidence="2" id="KW-0547">Nucleotide-binding</keyword>
<evidence type="ECO:0000256" key="1">
    <source>
        <dbReference type="ARBA" id="ARBA00012552"/>
    </source>
</evidence>
<evidence type="ECO:0000259" key="13">
    <source>
        <dbReference type="PROSITE" id="PS51195"/>
    </source>
</evidence>
<organism evidence="14 15">
    <name type="scientific">Caenorhabditis bovis</name>
    <dbReference type="NCBI Taxonomy" id="2654633"/>
    <lineage>
        <taxon>Eukaryota</taxon>
        <taxon>Metazoa</taxon>
        <taxon>Ecdysozoa</taxon>
        <taxon>Nematoda</taxon>
        <taxon>Chromadorea</taxon>
        <taxon>Rhabditida</taxon>
        <taxon>Rhabditina</taxon>
        <taxon>Rhabditomorpha</taxon>
        <taxon>Rhabditoidea</taxon>
        <taxon>Rhabditidae</taxon>
        <taxon>Peloderinae</taxon>
        <taxon>Caenorhabditis</taxon>
    </lineage>
</organism>
<comment type="similarity">
    <text evidence="7">Belongs to the DEAD box helicase family. DDX56/DBP9 subfamily.</text>
</comment>
<dbReference type="GO" id="GO:0005524">
    <property type="term" value="F:ATP binding"/>
    <property type="evidence" value="ECO:0007669"/>
    <property type="project" value="UniProtKB-KW"/>
</dbReference>
<dbReference type="GO" id="GO:0016787">
    <property type="term" value="F:hydrolase activity"/>
    <property type="evidence" value="ECO:0007669"/>
    <property type="project" value="UniProtKB-KW"/>
</dbReference>
<dbReference type="InterPro" id="IPR014001">
    <property type="entry name" value="Helicase_ATP-bd"/>
</dbReference>
<dbReference type="InterPro" id="IPR050079">
    <property type="entry name" value="DEAD_box_RNA_helicase"/>
</dbReference>
<evidence type="ECO:0000256" key="9">
    <source>
        <dbReference type="PROSITE-ProRule" id="PRU00552"/>
    </source>
</evidence>
<evidence type="ECO:0000256" key="3">
    <source>
        <dbReference type="ARBA" id="ARBA00022801"/>
    </source>
</evidence>
<evidence type="ECO:0000313" key="14">
    <source>
        <dbReference type="EMBL" id="CAB3404780.1"/>
    </source>
</evidence>
<accession>A0A8S1ETY6</accession>
<dbReference type="SMART" id="SM00490">
    <property type="entry name" value="HELICc"/>
    <property type="match status" value="1"/>
</dbReference>
<evidence type="ECO:0000256" key="10">
    <source>
        <dbReference type="SAM" id="MobiDB-lite"/>
    </source>
</evidence>
<feature type="compositionally biased region" description="Polar residues" evidence="10">
    <location>
        <begin position="14"/>
        <end position="24"/>
    </location>
</feature>
<feature type="compositionally biased region" description="Basic residues" evidence="10">
    <location>
        <begin position="603"/>
        <end position="617"/>
    </location>
</feature>
<gene>
    <name evidence="14" type="ORF">CBOVIS_LOCUS7057</name>
</gene>
<keyword evidence="6" id="KW-0694">RNA-binding</keyword>
<reference evidence="14 15" key="1">
    <citation type="submission" date="2020-04" db="EMBL/GenBank/DDBJ databases">
        <authorList>
            <person name="Laetsch R D."/>
            <person name="Stevens L."/>
            <person name="Kumar S."/>
            <person name="Blaxter L. M."/>
        </authorList>
    </citation>
    <scope>NUCLEOTIDE SEQUENCE [LARGE SCALE GENOMIC DNA]</scope>
</reference>
<dbReference type="Pfam" id="PF00271">
    <property type="entry name" value="Helicase_C"/>
    <property type="match status" value="2"/>
</dbReference>
<feature type="domain" description="DEAD-box RNA helicase Q" evidence="13">
    <location>
        <begin position="88"/>
        <end position="116"/>
    </location>
</feature>
<dbReference type="GO" id="GO:0003723">
    <property type="term" value="F:RNA binding"/>
    <property type="evidence" value="ECO:0007669"/>
    <property type="project" value="UniProtKB-KW"/>
</dbReference>
<evidence type="ECO:0000256" key="4">
    <source>
        <dbReference type="ARBA" id="ARBA00022806"/>
    </source>
</evidence>
<dbReference type="InterPro" id="IPR027417">
    <property type="entry name" value="P-loop_NTPase"/>
</dbReference>
<dbReference type="EMBL" id="CADEPM010000004">
    <property type="protein sequence ID" value="CAB3404780.1"/>
    <property type="molecule type" value="Genomic_DNA"/>
</dbReference>
<feature type="compositionally biased region" description="Basic and acidic residues" evidence="10">
    <location>
        <begin position="413"/>
        <end position="422"/>
    </location>
</feature>
<keyword evidence="5" id="KW-0067">ATP-binding</keyword>
<sequence>MTGEDKIKKKKKSVQFNVEESNSTKTEDEEPKKKKGKKIIVSEDPNVSEKNRKRKRKNKKSGAEKRQKLMENLVGPQVDKLEYESENKTFVDFGLDERILKSIGELGWEKPTQVQESIISLALENKNIMGRARTGSGKTGAFLLPIVQKLISESMENDGSVGPSAIVIAPTKELITQIYKLFQVLVKPLPFLQAINLCDINEEENSLWMEDRSNFVVTTPGKLLKMIELRPNYCSLVKHVVMDEADLLLSFGYEEEMIKIRASLSSNYQCILTSATLKDDMTTLKKLFMTGPVVTIKLTEGDLPNADQLTQYQLTCKDDEERFAILVALFKLKLIVGRTIVFVNSIDRCFKLMLVLRVFGLKSCILNSAMPANSRCHIINQFNDGSYPIVIASDVSDADGTRLANSMEAQTEGADKAEDDLKKPKKKGKLDKESGVSRGIDFHHVSNVINFDFPETTDAYIHRVGRTARGFNKGTALSFCTPKERPFLDIIQNEVNEQMGKKVLQPYEFRIKELDTFLLRTREALFKCTKGVIKKARLKEIRQEIMRSANLQAFFAKNEREKMLMQTDCHPVTLKLNSPAIADVTPYMVPDALRGMDFSNPSRNRRHKPGVKHRQKLKEKFNRKKKDPLTTFKI</sequence>